<feature type="transmembrane region" description="Helical" evidence="4">
    <location>
        <begin position="6"/>
        <end position="24"/>
    </location>
</feature>
<dbReference type="VEuPathDB" id="FungiDB:BLGHR1_13767"/>
<evidence type="ECO:0000256" key="4">
    <source>
        <dbReference type="SAM" id="Phobius"/>
    </source>
</evidence>
<evidence type="ECO:0000256" key="1">
    <source>
        <dbReference type="ARBA" id="ARBA00022679"/>
    </source>
</evidence>
<dbReference type="Proteomes" id="UP000275772">
    <property type="component" value="Unassembled WGS sequence"/>
</dbReference>
<protein>
    <recommendedName>
        <fullName evidence="7">Alternative oxidase</fullName>
    </recommendedName>
</protein>
<dbReference type="GO" id="GO:0006004">
    <property type="term" value="P:fucose metabolic process"/>
    <property type="evidence" value="ECO:0007669"/>
    <property type="project" value="UniProtKB-KW"/>
</dbReference>
<keyword evidence="4" id="KW-1133">Transmembrane helix</keyword>
<dbReference type="InterPro" id="IPR019378">
    <property type="entry name" value="GDP-Fuc_O-FucTrfase"/>
</dbReference>
<name>A0A383URP5_BLUHO</name>
<dbReference type="GO" id="GO:0016740">
    <property type="term" value="F:transferase activity"/>
    <property type="evidence" value="ECO:0007669"/>
    <property type="project" value="UniProtKB-KW"/>
</dbReference>
<dbReference type="AlphaFoldDB" id="A0A383URP5"/>
<accession>A0A383URP5</accession>
<keyword evidence="1" id="KW-0808">Transferase</keyword>
<gene>
    <name evidence="5" type="ORF">BLGHR1_13767</name>
</gene>
<keyword evidence="4" id="KW-0812">Transmembrane</keyword>
<keyword evidence="4" id="KW-0472">Membrane</keyword>
<evidence type="ECO:0000256" key="3">
    <source>
        <dbReference type="ARBA" id="ARBA00023277"/>
    </source>
</evidence>
<evidence type="ECO:0008006" key="7">
    <source>
        <dbReference type="Google" id="ProtNLM"/>
    </source>
</evidence>
<dbReference type="EMBL" id="UNSH01000046">
    <property type="protein sequence ID" value="SZF02981.1"/>
    <property type="molecule type" value="Genomic_DNA"/>
</dbReference>
<organism evidence="5 6">
    <name type="scientific">Blumeria hordei</name>
    <name type="common">Barley powdery mildew</name>
    <name type="synonym">Blumeria graminis f. sp. hordei</name>
    <dbReference type="NCBI Taxonomy" id="2867405"/>
    <lineage>
        <taxon>Eukaryota</taxon>
        <taxon>Fungi</taxon>
        <taxon>Dikarya</taxon>
        <taxon>Ascomycota</taxon>
        <taxon>Pezizomycotina</taxon>
        <taxon>Leotiomycetes</taxon>
        <taxon>Erysiphales</taxon>
        <taxon>Erysiphaceae</taxon>
        <taxon>Blumeria</taxon>
    </lineage>
</organism>
<keyword evidence="3" id="KW-0119">Carbohydrate metabolism</keyword>
<reference evidence="5 6" key="1">
    <citation type="submission" date="2017-11" db="EMBL/GenBank/DDBJ databases">
        <authorList>
            <person name="Kracher B."/>
        </authorList>
    </citation>
    <scope>NUCLEOTIDE SEQUENCE [LARGE SCALE GENOMIC DNA]</scope>
    <source>
        <strain evidence="5 6">RACE1</strain>
    </source>
</reference>
<keyword evidence="2" id="KW-0294">Fucose metabolism</keyword>
<evidence type="ECO:0000313" key="6">
    <source>
        <dbReference type="Proteomes" id="UP000275772"/>
    </source>
</evidence>
<dbReference type="Pfam" id="PF10250">
    <property type="entry name" value="O-FucT"/>
    <property type="match status" value="1"/>
</dbReference>
<evidence type="ECO:0000256" key="2">
    <source>
        <dbReference type="ARBA" id="ARBA00023253"/>
    </source>
</evidence>
<dbReference type="CDD" id="cd11296">
    <property type="entry name" value="O-FucT_like"/>
    <property type="match status" value="1"/>
</dbReference>
<sequence length="445" mass="50507">MHDSLVPRRFVVFAAIILTIIVFFSSSNDISPREFVWGVYNHGWNPNSKPDVFNSLPVDSQAIRDICSASNWNSSLIFTCDNNRGGVANVRNSILNCVRLTIAAGGSLVLPQIHLRELNDGMGSNPKIKRRGLPKQQGMDYMFDLNHFSSSLRQSCPELLLIRHLDQEPSQRRRWLQPENLFPNLPTSGLEHPEEWPRRLNDWLEINIPPPSTPNAKEPIIIDLGQSFLHYPTHSDGHAVAHIFGNILKFRADIRELATKALNTLVEWYELPVNISHAGILKPSFLGVHLNTNDPLLEERHRPDIQYSHFETQSQAYLKLSFDMSLPIIYVASGNLDDVQKFNEKAIGPNIAVTYKEHLLEEKDHQQLQRLTYDQRAMVDYLILGKAEAFAGVGHSPFSWNVAMAREQLGAVMEGQLVDDIWKDGMNTLFGVRPDYVESSACMWP</sequence>
<evidence type="ECO:0000313" key="5">
    <source>
        <dbReference type="EMBL" id="SZF02981.1"/>
    </source>
</evidence>
<dbReference type="Gene3D" id="3.40.50.11350">
    <property type="match status" value="1"/>
</dbReference>
<proteinExistence type="predicted"/>